<feature type="compositionally biased region" description="Low complexity" evidence="1">
    <location>
        <begin position="1"/>
        <end position="27"/>
    </location>
</feature>
<accession>A0A1Y2FYH7</accession>
<name>A0A1Y2FYH7_9BASI</name>
<evidence type="ECO:0000256" key="1">
    <source>
        <dbReference type="SAM" id="MobiDB-lite"/>
    </source>
</evidence>
<sequence length="212" mass="23462">MPSGSSRSSSSTMTSSGSSTSSLSFLSRFRKSTKARQEPVVFERVQPVYRAPRDPLVGHSRPYAPAFPTTSSPTTSSSSYSPVVGRRRSSTPTCASSDSRRECLYLLDFISEGERLQYPSELLSPRGGSSLNPHLSPISTLGLHTLQNRMRWAYQRWEQGGMALGVTQEEVVGRFGSAVSRGRAGWDRERVERRQWSEPVGEREVVILTSIT</sequence>
<feature type="compositionally biased region" description="Low complexity" evidence="1">
    <location>
        <begin position="68"/>
        <end position="84"/>
    </location>
</feature>
<organism evidence="2 3">
    <name type="scientific">Leucosporidium creatinivorum</name>
    <dbReference type="NCBI Taxonomy" id="106004"/>
    <lineage>
        <taxon>Eukaryota</taxon>
        <taxon>Fungi</taxon>
        <taxon>Dikarya</taxon>
        <taxon>Basidiomycota</taxon>
        <taxon>Pucciniomycotina</taxon>
        <taxon>Microbotryomycetes</taxon>
        <taxon>Leucosporidiales</taxon>
        <taxon>Leucosporidium</taxon>
    </lineage>
</organism>
<feature type="region of interest" description="Disordered" evidence="1">
    <location>
        <begin position="1"/>
        <end position="95"/>
    </location>
</feature>
<evidence type="ECO:0000313" key="2">
    <source>
        <dbReference type="EMBL" id="ORY88383.1"/>
    </source>
</evidence>
<evidence type="ECO:0000313" key="3">
    <source>
        <dbReference type="Proteomes" id="UP000193467"/>
    </source>
</evidence>
<comment type="caution">
    <text evidence="2">The sequence shown here is derived from an EMBL/GenBank/DDBJ whole genome shotgun (WGS) entry which is preliminary data.</text>
</comment>
<keyword evidence="3" id="KW-1185">Reference proteome</keyword>
<gene>
    <name evidence="2" type="ORF">BCR35DRAFT_350919</name>
</gene>
<proteinExistence type="predicted"/>
<dbReference type="InParanoid" id="A0A1Y2FYH7"/>
<dbReference type="Proteomes" id="UP000193467">
    <property type="component" value="Unassembled WGS sequence"/>
</dbReference>
<dbReference type="AlphaFoldDB" id="A0A1Y2FYH7"/>
<protein>
    <submittedName>
        <fullName evidence="2">Uncharacterized protein</fullName>
    </submittedName>
</protein>
<dbReference type="EMBL" id="MCGR01000010">
    <property type="protein sequence ID" value="ORY88383.1"/>
    <property type="molecule type" value="Genomic_DNA"/>
</dbReference>
<reference evidence="2 3" key="1">
    <citation type="submission" date="2016-07" db="EMBL/GenBank/DDBJ databases">
        <title>Pervasive Adenine N6-methylation of Active Genes in Fungi.</title>
        <authorList>
            <consortium name="DOE Joint Genome Institute"/>
            <person name="Mondo S.J."/>
            <person name="Dannebaum R.O."/>
            <person name="Kuo R.C."/>
            <person name="Labutti K."/>
            <person name="Haridas S."/>
            <person name="Kuo A."/>
            <person name="Salamov A."/>
            <person name="Ahrendt S.R."/>
            <person name="Lipzen A."/>
            <person name="Sullivan W."/>
            <person name="Andreopoulos W.B."/>
            <person name="Clum A."/>
            <person name="Lindquist E."/>
            <person name="Daum C."/>
            <person name="Ramamoorthy G.K."/>
            <person name="Gryganskyi A."/>
            <person name="Culley D."/>
            <person name="Magnuson J.K."/>
            <person name="James T.Y."/>
            <person name="O'Malley M.A."/>
            <person name="Stajich J.E."/>
            <person name="Spatafora J.W."/>
            <person name="Visel A."/>
            <person name="Grigoriev I.V."/>
        </authorList>
    </citation>
    <scope>NUCLEOTIDE SEQUENCE [LARGE SCALE GENOMIC DNA]</scope>
    <source>
        <strain evidence="2 3">62-1032</strain>
    </source>
</reference>